<evidence type="ECO:0000313" key="2">
    <source>
        <dbReference type="Proteomes" id="UP000309174"/>
    </source>
</evidence>
<accession>A0A5C4JJW7</accession>
<dbReference type="RefSeq" id="WP_138642913.1">
    <property type="nucleotide sequence ID" value="NZ_VCKW01000001.1"/>
</dbReference>
<dbReference type="AlphaFoldDB" id="A0A5C4JJW7"/>
<protein>
    <submittedName>
        <fullName evidence="1">Uncharacterized protein</fullName>
    </submittedName>
</protein>
<name>A0A5C4JJW7_9ACTN</name>
<organism evidence="1 2">
    <name type="scientific">Actinomadura soli</name>
    <dbReference type="NCBI Taxonomy" id="2508997"/>
    <lineage>
        <taxon>Bacteria</taxon>
        <taxon>Bacillati</taxon>
        <taxon>Actinomycetota</taxon>
        <taxon>Actinomycetes</taxon>
        <taxon>Streptosporangiales</taxon>
        <taxon>Thermomonosporaceae</taxon>
        <taxon>Actinomadura</taxon>
    </lineage>
</organism>
<reference evidence="1 2" key="1">
    <citation type="submission" date="2019-05" db="EMBL/GenBank/DDBJ databases">
        <title>Draft genome sequence of Actinomadura sp. 14C53.</title>
        <authorList>
            <person name="Saricaoglu S."/>
            <person name="Isik K."/>
        </authorList>
    </citation>
    <scope>NUCLEOTIDE SEQUENCE [LARGE SCALE GENOMIC DNA]</scope>
    <source>
        <strain evidence="1 2">14C53</strain>
    </source>
</reference>
<dbReference type="Proteomes" id="UP000309174">
    <property type="component" value="Unassembled WGS sequence"/>
</dbReference>
<dbReference type="EMBL" id="VCKW01000001">
    <property type="protein sequence ID" value="TMR07416.1"/>
    <property type="molecule type" value="Genomic_DNA"/>
</dbReference>
<dbReference type="OrthoDB" id="3918877at2"/>
<gene>
    <name evidence="1" type="ORF">ETD83_00035</name>
</gene>
<proteinExistence type="predicted"/>
<sequence length="643" mass="71538">MSGASSPASDQSWLDEAVAALRKPDKAWCDEDQISFVVAARELSAWLHDRRPYEGRHRPGWRSALRDFFQAAGDLGPEATRSLSGELLQCRSMAQDIQSNLATLSAENFKAWLASQSNAYRAAFLALIGRFSDPDVRLAAWNDVLAGYRTSVVSHQELAKRRDLFLTVVRAANLSADRIASNLRGLLSNNAFEIFATKHALGDADASRSDAYPRPNKSANLGESERLSLCERLLTQSPQRAHYVVWVVFQHASMTRVVQTVGPITYYDAELIKSLLQAEEDVLERLPEELRDRESLFQPSQLPEERDTVLARVDLGMSSFADPVLAAREQADAVVALAGFRFGRPRWRILRGYLLAVDGRIRGVGAFMPLRDPGSLPVSASSDPMSDLLQMVEADLAPHLPVDNLELIELIEALHTWQKTDREEPLSSIILHVRALELIAARVTHGAWYEFLDGYLCSSWVRDKIWDMIHSAAFDAAYGHIEGLSLAQEQERRSLQLALFKSTGYGHEIDLSRAYEALPRLVSMHPPQSESGRELRHVMSLLSSPASILTVRDDLLERWDIARARLQRIRNALAHGGPVDVDGAKTVHGFARQLAAWSLSRSLEGILKGNGVVDEHDRCRDEANLWFAAVPSAADAKSAIFSR</sequence>
<keyword evidence="2" id="KW-1185">Reference proteome</keyword>
<comment type="caution">
    <text evidence="1">The sequence shown here is derived from an EMBL/GenBank/DDBJ whole genome shotgun (WGS) entry which is preliminary data.</text>
</comment>
<evidence type="ECO:0000313" key="1">
    <source>
        <dbReference type="EMBL" id="TMR07416.1"/>
    </source>
</evidence>